<dbReference type="Proteomes" id="UP000651977">
    <property type="component" value="Unassembled WGS sequence"/>
</dbReference>
<dbReference type="InterPro" id="IPR036526">
    <property type="entry name" value="C-N_Hydrolase_sf"/>
</dbReference>
<evidence type="ECO:0000259" key="1">
    <source>
        <dbReference type="PROSITE" id="PS50263"/>
    </source>
</evidence>
<reference evidence="3" key="1">
    <citation type="journal article" date="2019" name="Int. J. Syst. Evol. Microbiol.">
        <title>The Global Catalogue of Microorganisms (GCM) 10K type strain sequencing project: providing services to taxonomists for standard genome sequencing and annotation.</title>
        <authorList>
            <consortium name="The Broad Institute Genomics Platform"/>
            <consortium name="The Broad Institute Genome Sequencing Center for Infectious Disease"/>
            <person name="Wu L."/>
            <person name="Ma J."/>
        </authorList>
    </citation>
    <scope>NUCLEOTIDE SEQUENCE [LARGE SCALE GENOMIC DNA]</scope>
    <source>
        <strain evidence="3">CGMCC 1.10131</strain>
    </source>
</reference>
<evidence type="ECO:0000313" key="3">
    <source>
        <dbReference type="Proteomes" id="UP000651977"/>
    </source>
</evidence>
<dbReference type="PANTHER" id="PTHR23088:SF27">
    <property type="entry name" value="DEAMINATED GLUTATHIONE AMIDASE"/>
    <property type="match status" value="1"/>
</dbReference>
<dbReference type="GO" id="GO:0016787">
    <property type="term" value="F:hydrolase activity"/>
    <property type="evidence" value="ECO:0007669"/>
    <property type="project" value="UniProtKB-KW"/>
</dbReference>
<name>A0ABQ1I2U8_9ALTE</name>
<dbReference type="InterPro" id="IPR003010">
    <property type="entry name" value="C-N_Hydrolase"/>
</dbReference>
<dbReference type="PANTHER" id="PTHR23088">
    <property type="entry name" value="NITRILASE-RELATED"/>
    <property type="match status" value="1"/>
</dbReference>
<dbReference type="RefSeq" id="WP_055734331.1">
    <property type="nucleotide sequence ID" value="NZ_BMDY01000009.1"/>
</dbReference>
<keyword evidence="3" id="KW-1185">Reference proteome</keyword>
<dbReference type="PROSITE" id="PS50263">
    <property type="entry name" value="CN_HYDROLASE"/>
    <property type="match status" value="1"/>
</dbReference>
<dbReference type="SUPFAM" id="SSF56317">
    <property type="entry name" value="Carbon-nitrogen hydrolase"/>
    <property type="match status" value="1"/>
</dbReference>
<dbReference type="Pfam" id="PF00795">
    <property type="entry name" value="CN_hydrolase"/>
    <property type="match status" value="1"/>
</dbReference>
<proteinExistence type="predicted"/>
<comment type="caution">
    <text evidence="2">The sequence shown here is derived from an EMBL/GenBank/DDBJ whole genome shotgun (WGS) entry which is preliminary data.</text>
</comment>
<feature type="domain" description="CN hydrolase" evidence="1">
    <location>
        <begin position="5"/>
        <end position="259"/>
    </location>
</feature>
<dbReference type="EMBL" id="BMDY01000009">
    <property type="protein sequence ID" value="GGB04797.1"/>
    <property type="molecule type" value="Genomic_DNA"/>
</dbReference>
<evidence type="ECO:0000313" key="2">
    <source>
        <dbReference type="EMBL" id="GGB04797.1"/>
    </source>
</evidence>
<dbReference type="CDD" id="cd07197">
    <property type="entry name" value="nitrilase"/>
    <property type="match status" value="1"/>
</dbReference>
<sequence length="259" mass="27527">MNKPLTISLAQLPVVKGDLSANLAIHLNAIAQAASQGADLVVFPELSLSGYELEMAEQLAVAAQADNFAALSAAAVQHKIMLIVGCPLRSKAGAKPMIGAVICFADGRVEFYAKQYLHPGEQQYCSPGHQDYLFSLKGRRIALAICADFAASEHSLRARQKGADIYLVSALISKAGFADDAKILAEIAAKQQFSVLLSNHISTTGGWATCGNNSIWNHAGELIGCSESSRPCLLFVTFTGEQPENRVEALLGINQDIVA</sequence>
<dbReference type="Gene3D" id="3.60.110.10">
    <property type="entry name" value="Carbon-nitrogen hydrolase"/>
    <property type="match status" value="1"/>
</dbReference>
<accession>A0ABQ1I2U8</accession>
<keyword evidence="2" id="KW-0378">Hydrolase</keyword>
<organism evidence="2 3">
    <name type="scientific">Agarivorans gilvus</name>
    <dbReference type="NCBI Taxonomy" id="680279"/>
    <lineage>
        <taxon>Bacteria</taxon>
        <taxon>Pseudomonadati</taxon>
        <taxon>Pseudomonadota</taxon>
        <taxon>Gammaproteobacteria</taxon>
        <taxon>Alteromonadales</taxon>
        <taxon>Alteromonadaceae</taxon>
        <taxon>Agarivorans</taxon>
    </lineage>
</organism>
<gene>
    <name evidence="2" type="ORF">GCM10007414_17610</name>
</gene>
<protein>
    <submittedName>
        <fullName evidence="2">Hydrolase</fullName>
    </submittedName>
</protein>